<dbReference type="InterPro" id="IPR000415">
    <property type="entry name" value="Nitroreductase-like"/>
</dbReference>
<evidence type="ECO:0000256" key="1">
    <source>
        <dbReference type="ARBA" id="ARBA00022630"/>
    </source>
</evidence>
<dbReference type="GeneID" id="87979606"/>
<dbReference type="CDD" id="cd02136">
    <property type="entry name" value="PnbA_NfnB-like"/>
    <property type="match status" value="1"/>
</dbReference>
<dbReference type="InterPro" id="IPR029479">
    <property type="entry name" value="Nitroreductase"/>
</dbReference>
<keyword evidence="3" id="KW-0560">Oxidoreductase</keyword>
<dbReference type="Pfam" id="PF00881">
    <property type="entry name" value="Nitroreductase"/>
    <property type="match status" value="1"/>
</dbReference>
<proteinExistence type="predicted"/>
<keyword evidence="2" id="KW-0288">FMN</keyword>
<dbReference type="GO" id="GO:0016491">
    <property type="term" value="F:oxidoreductase activity"/>
    <property type="evidence" value="ECO:0007669"/>
    <property type="project" value="UniProtKB-KW"/>
</dbReference>
<dbReference type="EMBL" id="AZGO01000003">
    <property type="protein sequence ID" value="KRM38002.1"/>
    <property type="molecule type" value="Genomic_DNA"/>
</dbReference>
<dbReference type="AlphaFoldDB" id="A0A922TND2"/>
<dbReference type="InterPro" id="IPR050627">
    <property type="entry name" value="Nitroreductase/BluB"/>
</dbReference>
<protein>
    <recommendedName>
        <fullName evidence="4">Nitroreductase domain-containing protein</fullName>
    </recommendedName>
</protein>
<evidence type="ECO:0000256" key="3">
    <source>
        <dbReference type="ARBA" id="ARBA00023002"/>
    </source>
</evidence>
<evidence type="ECO:0000259" key="4">
    <source>
        <dbReference type="Pfam" id="PF00881"/>
    </source>
</evidence>
<dbReference type="RefSeq" id="WP_057805616.1">
    <property type="nucleotide sequence ID" value="NZ_AZGO01000003.1"/>
</dbReference>
<dbReference type="PANTHER" id="PTHR23026:SF90">
    <property type="entry name" value="IODOTYROSINE DEIODINASE 1"/>
    <property type="match status" value="1"/>
</dbReference>
<evidence type="ECO:0000256" key="2">
    <source>
        <dbReference type="ARBA" id="ARBA00022643"/>
    </source>
</evidence>
<evidence type="ECO:0000313" key="5">
    <source>
        <dbReference type="EMBL" id="KRM38002.1"/>
    </source>
</evidence>
<evidence type="ECO:0000313" key="6">
    <source>
        <dbReference type="Proteomes" id="UP000051085"/>
    </source>
</evidence>
<reference evidence="5 6" key="1">
    <citation type="journal article" date="2015" name="Genome Announc.">
        <title>Expanding the biotechnology potential of lactobacilli through comparative genomics of 213 strains and associated genera.</title>
        <authorList>
            <person name="Sun Z."/>
            <person name="Harris H.M."/>
            <person name="McCann A."/>
            <person name="Guo C."/>
            <person name="Argimon S."/>
            <person name="Zhang W."/>
            <person name="Yang X."/>
            <person name="Jeffery I.B."/>
            <person name="Cooney J.C."/>
            <person name="Kagawa T.F."/>
            <person name="Liu W."/>
            <person name="Song Y."/>
            <person name="Salvetti E."/>
            <person name="Wrobel A."/>
            <person name="Rasinkangas P."/>
            <person name="Parkhill J."/>
            <person name="Rea M.C."/>
            <person name="O'Sullivan O."/>
            <person name="Ritari J."/>
            <person name="Douillard F.P."/>
            <person name="Paul Ross R."/>
            <person name="Yang R."/>
            <person name="Briner A.E."/>
            <person name="Felis G.E."/>
            <person name="de Vos W.M."/>
            <person name="Barrangou R."/>
            <person name="Klaenhammer T.R."/>
            <person name="Caufield P.W."/>
            <person name="Cui Y."/>
            <person name="Zhang H."/>
            <person name="O'Toole P.W."/>
        </authorList>
    </citation>
    <scope>NUCLEOTIDE SEQUENCE [LARGE SCALE GENOMIC DNA]</scope>
    <source>
        <strain evidence="5 6">DSM 8475</strain>
    </source>
</reference>
<dbReference type="Proteomes" id="UP000051085">
    <property type="component" value="Unassembled WGS sequence"/>
</dbReference>
<gene>
    <name evidence="5" type="ORF">FD34_GL001128</name>
</gene>
<dbReference type="SUPFAM" id="SSF55469">
    <property type="entry name" value="FMN-dependent nitroreductase-like"/>
    <property type="match status" value="1"/>
</dbReference>
<organism evidence="5 6">
    <name type="scientific">Limosilactobacillus pontis DSM 8475</name>
    <dbReference type="NCBI Taxonomy" id="1423794"/>
    <lineage>
        <taxon>Bacteria</taxon>
        <taxon>Bacillati</taxon>
        <taxon>Bacillota</taxon>
        <taxon>Bacilli</taxon>
        <taxon>Lactobacillales</taxon>
        <taxon>Lactobacillaceae</taxon>
        <taxon>Limosilactobacillus</taxon>
    </lineage>
</organism>
<feature type="domain" description="Nitroreductase" evidence="4">
    <location>
        <begin position="9"/>
        <end position="191"/>
    </location>
</feature>
<accession>A0A922TND2</accession>
<keyword evidence="1" id="KW-0285">Flavoprotein</keyword>
<name>A0A922TND2_9LACO</name>
<dbReference type="PANTHER" id="PTHR23026">
    <property type="entry name" value="NADPH NITROREDUCTASE"/>
    <property type="match status" value="1"/>
</dbReference>
<sequence>MEFKQAVNYRQSVRYFTNRQIDAATLRDLIRTAARTPSWANSQPWKVYVATGDSLKKIKAHHLAATQQGVKGNSDLPVAHRTQWNQQAQENMADWSTALQQYLGTDIQQMTDSQTRLYDAAALVYLTLPKGATGWSIYDLGAFGQTLMLAAADQRIDSMPAYEIVRYPDAVREIMGIPANTQLVMGIALGYRDPAKRINDFRSARAPENSILTIKD</sequence>
<comment type="caution">
    <text evidence="5">The sequence shown here is derived from an EMBL/GenBank/DDBJ whole genome shotgun (WGS) entry which is preliminary data.</text>
</comment>
<dbReference type="Gene3D" id="3.40.109.10">
    <property type="entry name" value="NADH Oxidase"/>
    <property type="match status" value="1"/>
</dbReference>